<dbReference type="EMBL" id="OQ326496">
    <property type="protein sequence ID" value="WDQ45582.1"/>
    <property type="molecule type" value="Genomic_DNA"/>
</dbReference>
<proteinExistence type="predicted"/>
<organism evidence="1">
    <name type="scientific">Enterocloster phage PMBT24</name>
    <dbReference type="NCBI Taxonomy" id="3025413"/>
    <lineage>
        <taxon>Viruses</taxon>
        <taxon>Duplodnaviria</taxon>
        <taxon>Heunggongvirae</taxon>
        <taxon>Uroviricota</taxon>
        <taxon>Caudoviricetes</taxon>
    </lineage>
</organism>
<protein>
    <submittedName>
        <fullName evidence="1">Uncharacterized protein</fullName>
    </submittedName>
</protein>
<accession>A0AAT9TRJ2</accession>
<reference evidence="1" key="1">
    <citation type="submission" date="2023-01" db="EMBL/GenBank/DDBJ databases">
        <authorList>
            <person name="Sprotte S."/>
            <person name="Brinks E."/>
        </authorList>
    </citation>
    <scope>NUCLEOTIDE SEQUENCE</scope>
</reference>
<sequence length="31" mass="3823">MFMTTHFQSIRELLNIKAKETIINVRFQKRK</sequence>
<reference evidence="1" key="2">
    <citation type="journal article" date="2024" name="Heliyon">
        <title>Complete genome sequence of the novel virulent phage PMBT24 infecting Enterocloster bolteae from the human gut.</title>
        <authorList>
            <person name="Sprotte S."/>
            <person name="Brinks E."/>
            <person name="Neve H."/>
            <person name="Franz C.M.A.P."/>
        </authorList>
    </citation>
    <scope>NUCLEOTIDE SEQUENCE</scope>
</reference>
<evidence type="ECO:0000313" key="1">
    <source>
        <dbReference type="EMBL" id="WDQ45582.1"/>
    </source>
</evidence>
<name>A0AAT9TRJ2_9CAUD</name>